<proteinExistence type="predicted"/>
<reference evidence="1 2" key="1">
    <citation type="submission" date="2018-12" db="EMBL/GenBank/DDBJ databases">
        <title>The whole draft genome of Aquabacterium sp. SJQ9.</title>
        <authorList>
            <person name="Sun L."/>
            <person name="Gao X."/>
            <person name="Chen W."/>
            <person name="Huang K."/>
        </authorList>
    </citation>
    <scope>NUCLEOTIDE SEQUENCE [LARGE SCALE GENOMIC DNA]</scope>
    <source>
        <strain evidence="1 2">SJQ9</strain>
    </source>
</reference>
<sequence length="73" mass="8222">MRALMNLAIEPALHLFEVSAMVVIDPSQRAVKRVLKVLADTPMGAVRIVRDRYPRSRAHEVLSRNELPGMAWA</sequence>
<comment type="caution">
    <text evidence="1">The sequence shown here is derived from an EMBL/GenBank/DDBJ whole genome shotgun (WGS) entry which is preliminary data.</text>
</comment>
<keyword evidence="2" id="KW-1185">Reference proteome</keyword>
<dbReference type="AlphaFoldDB" id="A0A426V8X2"/>
<organism evidence="1 2">
    <name type="scientific">Aquabacterium soli</name>
    <dbReference type="NCBI Taxonomy" id="2493092"/>
    <lineage>
        <taxon>Bacteria</taxon>
        <taxon>Pseudomonadati</taxon>
        <taxon>Pseudomonadota</taxon>
        <taxon>Betaproteobacteria</taxon>
        <taxon>Burkholderiales</taxon>
        <taxon>Aquabacterium</taxon>
    </lineage>
</organism>
<gene>
    <name evidence="1" type="ORF">EIP75_15620</name>
</gene>
<evidence type="ECO:0000313" key="1">
    <source>
        <dbReference type="EMBL" id="RRS03376.1"/>
    </source>
</evidence>
<accession>A0A426V8X2</accession>
<dbReference type="RefSeq" id="WP_125244205.1">
    <property type="nucleotide sequence ID" value="NZ_RSED01000012.1"/>
</dbReference>
<protein>
    <submittedName>
        <fullName evidence="1">Uncharacterized protein</fullName>
    </submittedName>
</protein>
<dbReference type="EMBL" id="RSED01000012">
    <property type="protein sequence ID" value="RRS03376.1"/>
    <property type="molecule type" value="Genomic_DNA"/>
</dbReference>
<name>A0A426V8X2_9BURK</name>
<evidence type="ECO:0000313" key="2">
    <source>
        <dbReference type="Proteomes" id="UP000269265"/>
    </source>
</evidence>
<dbReference type="OrthoDB" id="9154162at2"/>
<dbReference type="Proteomes" id="UP000269265">
    <property type="component" value="Unassembled WGS sequence"/>
</dbReference>